<dbReference type="AlphaFoldDB" id="A0A8K0PEU3"/>
<proteinExistence type="predicted"/>
<protein>
    <submittedName>
        <fullName evidence="2">Uncharacterized protein</fullName>
    </submittedName>
</protein>
<evidence type="ECO:0000256" key="1">
    <source>
        <dbReference type="SAM" id="MobiDB-lite"/>
    </source>
</evidence>
<feature type="region of interest" description="Disordered" evidence="1">
    <location>
        <begin position="1"/>
        <end position="99"/>
    </location>
</feature>
<reference evidence="2" key="1">
    <citation type="submission" date="2021-07" db="EMBL/GenBank/DDBJ databases">
        <title>Elsinoe batatas strain:CRI-CJ2 Genome sequencing and assembly.</title>
        <authorList>
            <person name="Huang L."/>
        </authorList>
    </citation>
    <scope>NUCLEOTIDE SEQUENCE</scope>
    <source>
        <strain evidence="2">CRI-CJ2</strain>
    </source>
</reference>
<evidence type="ECO:0000313" key="3">
    <source>
        <dbReference type="Proteomes" id="UP000809789"/>
    </source>
</evidence>
<accession>A0A8K0PEU3</accession>
<organism evidence="2 3">
    <name type="scientific">Elsinoe batatas</name>
    <dbReference type="NCBI Taxonomy" id="2601811"/>
    <lineage>
        <taxon>Eukaryota</taxon>
        <taxon>Fungi</taxon>
        <taxon>Dikarya</taxon>
        <taxon>Ascomycota</taxon>
        <taxon>Pezizomycotina</taxon>
        <taxon>Dothideomycetes</taxon>
        <taxon>Dothideomycetidae</taxon>
        <taxon>Myriangiales</taxon>
        <taxon>Elsinoaceae</taxon>
        <taxon>Elsinoe</taxon>
    </lineage>
</organism>
<gene>
    <name evidence="2" type="ORF">KVT40_003445</name>
</gene>
<comment type="caution">
    <text evidence="2">The sequence shown here is derived from an EMBL/GenBank/DDBJ whole genome shotgun (WGS) entry which is preliminary data.</text>
</comment>
<feature type="compositionally biased region" description="Polar residues" evidence="1">
    <location>
        <begin position="1"/>
        <end position="10"/>
    </location>
</feature>
<feature type="compositionally biased region" description="Basic residues" evidence="1">
    <location>
        <begin position="20"/>
        <end position="37"/>
    </location>
</feature>
<feature type="compositionally biased region" description="Polar residues" evidence="1">
    <location>
        <begin position="70"/>
        <end position="79"/>
    </location>
</feature>
<sequence>MDTDVLMSNDTETPPVTTTKRTRRSGRNRLSPKRRRSIQQASERKDDSSSGSDIAHPGHRRRARKLDSKAQMQESSSESDILPLPKRPKTQSRHTVVAPDLDVDSSGEFVLDFNTEADEDRGANLDELLDVVQSNGANISTDLQGLESEEQIFAEAQTDAESRTEADRDEDLGRAARSVPVFDWRKPPIVNFETKDSNINSFRRKTLVSFRGWFRQIQSLKNLAAVPPSGRLMTLSFWSLIGLVGVKFFHCLFIACTPRHIQEKYGQDEWDTAWILDLYDKHGFWSEHRAIGPSAYKIGCVRHEGGQGEDLIERLLDGEFIDGLRHSSYDGSTMPATERRFKEHRKNINTFSRKFREFVESS</sequence>
<keyword evidence="3" id="KW-1185">Reference proteome</keyword>
<evidence type="ECO:0000313" key="2">
    <source>
        <dbReference type="EMBL" id="KAG8629580.1"/>
    </source>
</evidence>
<dbReference type="Proteomes" id="UP000809789">
    <property type="component" value="Unassembled WGS sequence"/>
</dbReference>
<name>A0A8K0PEU3_9PEZI</name>
<dbReference type="EMBL" id="JAESVG020000003">
    <property type="protein sequence ID" value="KAG8629580.1"/>
    <property type="molecule type" value="Genomic_DNA"/>
</dbReference>